<evidence type="ECO:0000313" key="6">
    <source>
        <dbReference type="EMBL" id="MBS4101467.1"/>
    </source>
</evidence>
<dbReference type="InterPro" id="IPR036271">
    <property type="entry name" value="Tet_transcr_reg_TetR-rel_C_sf"/>
</dbReference>
<dbReference type="PROSITE" id="PS01081">
    <property type="entry name" value="HTH_TETR_1"/>
    <property type="match status" value="1"/>
</dbReference>
<dbReference type="EMBL" id="JAGXOE010000016">
    <property type="protein sequence ID" value="MBS4101467.1"/>
    <property type="molecule type" value="Genomic_DNA"/>
</dbReference>
<evidence type="ECO:0000256" key="4">
    <source>
        <dbReference type="PROSITE-ProRule" id="PRU00335"/>
    </source>
</evidence>
<gene>
    <name evidence="6" type="ORF">KFZ73_09445</name>
</gene>
<dbReference type="Gene3D" id="1.10.357.10">
    <property type="entry name" value="Tetracycline Repressor, domain 2"/>
    <property type="match status" value="1"/>
</dbReference>
<dbReference type="SUPFAM" id="SSF46689">
    <property type="entry name" value="Homeodomain-like"/>
    <property type="match status" value="1"/>
</dbReference>
<keyword evidence="3" id="KW-0804">Transcription</keyword>
<dbReference type="RefSeq" id="WP_212553569.1">
    <property type="nucleotide sequence ID" value="NZ_JAGXOE010000016.1"/>
</dbReference>
<dbReference type="PANTHER" id="PTHR47506">
    <property type="entry name" value="TRANSCRIPTIONAL REGULATORY PROTEIN"/>
    <property type="match status" value="1"/>
</dbReference>
<accession>A0ABS5NCV3</accession>
<dbReference type="Pfam" id="PF00440">
    <property type="entry name" value="TetR_N"/>
    <property type="match status" value="1"/>
</dbReference>
<evidence type="ECO:0000256" key="3">
    <source>
        <dbReference type="ARBA" id="ARBA00023163"/>
    </source>
</evidence>
<dbReference type="PROSITE" id="PS50977">
    <property type="entry name" value="HTH_TETR_2"/>
    <property type="match status" value="1"/>
</dbReference>
<evidence type="ECO:0000313" key="7">
    <source>
        <dbReference type="Proteomes" id="UP000676853"/>
    </source>
</evidence>
<protein>
    <submittedName>
        <fullName evidence="6">TetR/AcrR family transcriptional regulator</fullName>
    </submittedName>
</protein>
<dbReference type="PANTHER" id="PTHR47506:SF1">
    <property type="entry name" value="HTH-TYPE TRANSCRIPTIONAL REGULATOR YJDC"/>
    <property type="match status" value="1"/>
</dbReference>
<sequence>MATTTRGRPRSFDRGSALDAAARLFWERGYEGTSVRDLTERLGVEAPSLYRAFGDKRRLFEEAVAEYDRRYGGFIDLVLAEEVSATAVARRLLLEGPARYTRDGLPRGCLVVSGDAGTTNPEVAQYLSGLRAANVARVAERIRRDVASGALPDEVDPTALARFTLTALNGLAEAAREGVSADDLRAVGDVALRAWPAPATID</sequence>
<reference evidence="6 7" key="1">
    <citation type="submission" date="2021-04" db="EMBL/GenBank/DDBJ databases">
        <title>Whole genome sequence analysis of a thiophenic sulfur metabolizing bacteria.</title>
        <authorList>
            <person name="Akhtar N."/>
            <person name="Akram J."/>
            <person name="Aslam A."/>
        </authorList>
    </citation>
    <scope>NUCLEOTIDE SEQUENCE [LARGE SCALE GENOMIC DNA]</scope>
    <source>
        <strain evidence="6 7">3OW</strain>
    </source>
</reference>
<name>A0ABS5NCV3_TSUPA</name>
<evidence type="ECO:0000256" key="2">
    <source>
        <dbReference type="ARBA" id="ARBA00023125"/>
    </source>
</evidence>
<proteinExistence type="predicted"/>
<evidence type="ECO:0000259" key="5">
    <source>
        <dbReference type="PROSITE" id="PS50977"/>
    </source>
</evidence>
<organism evidence="6 7">
    <name type="scientific">Tsukamurella paurometabola</name>
    <name type="common">Corynebacterium paurometabolum</name>
    <dbReference type="NCBI Taxonomy" id="2061"/>
    <lineage>
        <taxon>Bacteria</taxon>
        <taxon>Bacillati</taxon>
        <taxon>Actinomycetota</taxon>
        <taxon>Actinomycetes</taxon>
        <taxon>Mycobacteriales</taxon>
        <taxon>Tsukamurellaceae</taxon>
        <taxon>Tsukamurella</taxon>
    </lineage>
</organism>
<dbReference type="InterPro" id="IPR009057">
    <property type="entry name" value="Homeodomain-like_sf"/>
</dbReference>
<comment type="caution">
    <text evidence="6">The sequence shown here is derived from an EMBL/GenBank/DDBJ whole genome shotgun (WGS) entry which is preliminary data.</text>
</comment>
<dbReference type="Gene3D" id="1.10.10.60">
    <property type="entry name" value="Homeodomain-like"/>
    <property type="match status" value="1"/>
</dbReference>
<keyword evidence="2 4" id="KW-0238">DNA-binding</keyword>
<dbReference type="InterPro" id="IPR001647">
    <property type="entry name" value="HTH_TetR"/>
</dbReference>
<keyword evidence="7" id="KW-1185">Reference proteome</keyword>
<feature type="DNA-binding region" description="H-T-H motif" evidence="4">
    <location>
        <begin position="34"/>
        <end position="53"/>
    </location>
</feature>
<dbReference type="PRINTS" id="PR00455">
    <property type="entry name" value="HTHTETR"/>
</dbReference>
<keyword evidence="1" id="KW-0805">Transcription regulation</keyword>
<evidence type="ECO:0000256" key="1">
    <source>
        <dbReference type="ARBA" id="ARBA00023015"/>
    </source>
</evidence>
<dbReference type="InterPro" id="IPR023772">
    <property type="entry name" value="DNA-bd_HTH_TetR-type_CS"/>
</dbReference>
<dbReference type="SUPFAM" id="SSF48498">
    <property type="entry name" value="Tetracyclin repressor-like, C-terminal domain"/>
    <property type="match status" value="1"/>
</dbReference>
<feature type="domain" description="HTH tetR-type" evidence="5">
    <location>
        <begin position="11"/>
        <end position="71"/>
    </location>
</feature>
<dbReference type="Proteomes" id="UP000676853">
    <property type="component" value="Unassembled WGS sequence"/>
</dbReference>